<feature type="compositionally biased region" description="Polar residues" evidence="1">
    <location>
        <begin position="175"/>
        <end position="190"/>
    </location>
</feature>
<feature type="compositionally biased region" description="Gly residues" evidence="1">
    <location>
        <begin position="115"/>
        <end position="124"/>
    </location>
</feature>
<dbReference type="Proteomes" id="UP000236370">
    <property type="component" value="Unassembled WGS sequence"/>
</dbReference>
<feature type="region of interest" description="Disordered" evidence="1">
    <location>
        <begin position="162"/>
        <end position="190"/>
    </location>
</feature>
<accession>A0A2J8JRD9</accession>
<dbReference type="AlphaFoldDB" id="A0A2J8JRD9"/>
<sequence>MKVLLLTGLGALFFAYYWDDNFDPGKLCELRATDVAGAAQPDRQQGLPGGGVLAARPRAHVVLHSVLGGQVCAGRLLRLPAAGAGRAGRERGHHHVRPGPPRSRLRRRGSQGSHEGQGGPGAQGSPGRDPRRRHARGRRLLPVAFPPAVLAPALAAAPAGLVYPPGAQRHGRGCSLSTGGCPSSPRRQCS</sequence>
<evidence type="ECO:0000256" key="1">
    <source>
        <dbReference type="SAM" id="MobiDB-lite"/>
    </source>
</evidence>
<name>A0A2J8JRD9_PANTR</name>
<comment type="caution">
    <text evidence="3">The sequence shown here is derived from an EMBL/GenBank/DDBJ whole genome shotgun (WGS) entry which is preliminary data.</text>
</comment>
<dbReference type="EMBL" id="NBAG03000432">
    <property type="protein sequence ID" value="PNI25339.1"/>
    <property type="molecule type" value="Genomic_DNA"/>
</dbReference>
<protein>
    <submittedName>
        <fullName evidence="3">HSD11B1L isoform 19</fullName>
    </submittedName>
</protein>
<reference evidence="3 4" key="1">
    <citation type="submission" date="2017-12" db="EMBL/GenBank/DDBJ databases">
        <title>High-resolution comparative analysis of great ape genomes.</title>
        <authorList>
            <person name="Pollen A."/>
            <person name="Hastie A."/>
            <person name="Hormozdiari F."/>
            <person name="Dougherty M."/>
            <person name="Liu R."/>
            <person name="Chaisson M."/>
            <person name="Hoppe E."/>
            <person name="Hill C."/>
            <person name="Pang A."/>
            <person name="Hillier L."/>
            <person name="Baker C."/>
            <person name="Armstrong J."/>
            <person name="Shendure J."/>
            <person name="Paten B."/>
            <person name="Wilson R."/>
            <person name="Chao H."/>
            <person name="Schneider V."/>
            <person name="Ventura M."/>
            <person name="Kronenberg Z."/>
            <person name="Murali S."/>
            <person name="Gordon D."/>
            <person name="Cantsilieris S."/>
            <person name="Munson K."/>
            <person name="Nelson B."/>
            <person name="Raja A."/>
            <person name="Underwood J."/>
            <person name="Diekhans M."/>
            <person name="Fiddes I."/>
            <person name="Haussler D."/>
            <person name="Eichler E."/>
        </authorList>
    </citation>
    <scope>NUCLEOTIDE SEQUENCE [LARGE SCALE GENOMIC DNA]</scope>
    <source>
        <strain evidence="3">Yerkes chimp pedigree #C0471</strain>
    </source>
</reference>
<feature type="chain" id="PRO_5014362747" evidence="2">
    <location>
        <begin position="16"/>
        <end position="190"/>
    </location>
</feature>
<feature type="region of interest" description="Disordered" evidence="1">
    <location>
        <begin position="84"/>
        <end position="134"/>
    </location>
</feature>
<evidence type="ECO:0000313" key="3">
    <source>
        <dbReference type="EMBL" id="PNI25339.1"/>
    </source>
</evidence>
<gene>
    <name evidence="3" type="ORF">CK820_G0045071</name>
</gene>
<evidence type="ECO:0000313" key="4">
    <source>
        <dbReference type="Proteomes" id="UP000236370"/>
    </source>
</evidence>
<keyword evidence="2" id="KW-0732">Signal</keyword>
<feature type="compositionally biased region" description="Basic residues" evidence="1">
    <location>
        <begin position="91"/>
        <end position="109"/>
    </location>
</feature>
<feature type="non-terminal residue" evidence="3">
    <location>
        <position position="190"/>
    </location>
</feature>
<organism evidence="3 4">
    <name type="scientific">Pan troglodytes</name>
    <name type="common">Chimpanzee</name>
    <dbReference type="NCBI Taxonomy" id="9598"/>
    <lineage>
        <taxon>Eukaryota</taxon>
        <taxon>Metazoa</taxon>
        <taxon>Chordata</taxon>
        <taxon>Craniata</taxon>
        <taxon>Vertebrata</taxon>
        <taxon>Euteleostomi</taxon>
        <taxon>Mammalia</taxon>
        <taxon>Eutheria</taxon>
        <taxon>Euarchontoglires</taxon>
        <taxon>Primates</taxon>
        <taxon>Haplorrhini</taxon>
        <taxon>Catarrhini</taxon>
        <taxon>Hominidae</taxon>
        <taxon>Pan</taxon>
    </lineage>
</organism>
<evidence type="ECO:0000256" key="2">
    <source>
        <dbReference type="SAM" id="SignalP"/>
    </source>
</evidence>
<feature type="signal peptide" evidence="2">
    <location>
        <begin position="1"/>
        <end position="15"/>
    </location>
</feature>
<proteinExistence type="predicted"/>